<evidence type="ECO:0000313" key="3">
    <source>
        <dbReference type="Proteomes" id="UP001301442"/>
    </source>
</evidence>
<dbReference type="SUPFAM" id="SSF52540">
    <property type="entry name" value="P-loop containing nucleoside triphosphate hydrolases"/>
    <property type="match status" value="1"/>
</dbReference>
<dbReference type="InterPro" id="IPR015330">
    <property type="entry name" value="DNA_primase/pol_bifunc_N"/>
</dbReference>
<keyword evidence="3" id="KW-1185">Reference proteome</keyword>
<evidence type="ECO:0000313" key="2">
    <source>
        <dbReference type="EMBL" id="WOH37681.1"/>
    </source>
</evidence>
<dbReference type="InterPro" id="IPR045455">
    <property type="entry name" value="NrS-1_pol-like_helicase"/>
</dbReference>
<organism evidence="2 3">
    <name type="scientific">Thalassotalea fonticola</name>
    <dbReference type="NCBI Taxonomy" id="3065649"/>
    <lineage>
        <taxon>Bacteria</taxon>
        <taxon>Pseudomonadati</taxon>
        <taxon>Pseudomonadota</taxon>
        <taxon>Gammaproteobacteria</taxon>
        <taxon>Alteromonadales</taxon>
        <taxon>Colwelliaceae</taxon>
        <taxon>Thalassotalea</taxon>
    </lineage>
</organism>
<dbReference type="RefSeq" id="WP_348396459.1">
    <property type="nucleotide sequence ID" value="NZ_CP136600.1"/>
</dbReference>
<dbReference type="Proteomes" id="UP001301442">
    <property type="component" value="Chromosome"/>
</dbReference>
<proteinExistence type="predicted"/>
<evidence type="ECO:0000259" key="1">
    <source>
        <dbReference type="SMART" id="SM00943"/>
    </source>
</evidence>
<dbReference type="Pfam" id="PF08707">
    <property type="entry name" value="PriCT_2"/>
    <property type="match status" value="1"/>
</dbReference>
<reference evidence="2 3" key="1">
    <citation type="submission" date="2023-09" db="EMBL/GenBank/DDBJ databases">
        <authorList>
            <person name="Qi X."/>
        </authorList>
    </citation>
    <scope>NUCLEOTIDE SEQUENCE [LARGE SCALE GENOMIC DNA]</scope>
    <source>
        <strain evidence="2 3">S1-1</strain>
    </source>
</reference>
<dbReference type="SMART" id="SM00943">
    <property type="entry name" value="Prim-Pol"/>
    <property type="match status" value="1"/>
</dbReference>
<dbReference type="Pfam" id="PF09250">
    <property type="entry name" value="Prim-Pol"/>
    <property type="match status" value="1"/>
</dbReference>
<dbReference type="EMBL" id="CP136600">
    <property type="protein sequence ID" value="WOH37681.1"/>
    <property type="molecule type" value="Genomic_DNA"/>
</dbReference>
<gene>
    <name evidence="2" type="ORF">RI844_00105</name>
</gene>
<name>A0ABZ0GPF3_9GAMM</name>
<sequence length="869" mass="98977">MSNYLKHKGLALNSLGYSIVPIKAGTKRPSIPNWPNVKADEYLINDWLNQYDSTNTGVGILAKACPAIDIDILDEAVAEKVVEFCIRRLGGQLVRYGKKPKALLPFRVVPGVTIRKQKSTIYEDSKGDVHAVEVLGDGQLWVAFHTHPDTGEPYSWVDTNYPDSDLTDYTWDELPVLEQWMIYELMDFVEEQAIEAGWKVKSTGTTFNATALPNQNEDDLLYLKPPIGLSDIQISNLLKELPTEEFSDYDRWLSVGMAIHHETDGSEHGLDIFDEWSAAIPNYDADSVRDKWFSFHLNGYSNSYTMASIIKMVNEIKKRESFFNGEQILNELLQQLENMTTKQGVLLEFPALVCSYTKLDDSLLRLLIKAYQDRHKLVLKVSLPAKEARKRLQNGFSCIETDYGKKYPWANDYVYLKDNNLFWHKTNYIGVTPQAFNAEFDRHVLSIYDGDIIEDKARPVVHAAEIALNLVKIATVTGCRYSPGAGEMFELEGLSYINNYRPNKIKPKPEGDFTKEDHDLIERLEMALTRVSGDPIEQRIFRQWLSYKLQNLDKKMQWSMFMQGPPGSGKSLWAVVMKLLLGVHNCKFISPSALEGLFSNWASDHVLGIIEEIMLNGSKRYDILNKLKPYITNQTITVRPPYGSEYDAPNHADYMITSNEKNAIPVDDSDRRYFVLFSGFIDRSDVMKADAALDAICPSGNWWATTYSLLNERPETALTWLNDTDLSNFSPNKAPENPSKIKMIAMSVNPIHEAIYNLFDDESRPEITADLFAATDVFEALRASGDVPHNMTPKAFSNIVMNMGFEHAGIPRRSNTTGRMMTAIKLHKKDPKNYQLWSNHPDRGKWTIAEVRSLYFEQKDKGDFDDFLL</sequence>
<dbReference type="Pfam" id="PF19263">
    <property type="entry name" value="DUF5906"/>
    <property type="match status" value="1"/>
</dbReference>
<dbReference type="InterPro" id="IPR014819">
    <property type="entry name" value="PriCT_2"/>
</dbReference>
<feature type="domain" description="DNA primase/polymerase bifunctional N-terminal" evidence="1">
    <location>
        <begin position="9"/>
        <end position="181"/>
    </location>
</feature>
<accession>A0ABZ0GPF3</accession>
<dbReference type="Gene3D" id="3.40.50.300">
    <property type="entry name" value="P-loop containing nucleotide triphosphate hydrolases"/>
    <property type="match status" value="1"/>
</dbReference>
<dbReference type="SUPFAM" id="SSF56747">
    <property type="entry name" value="Prim-pol domain"/>
    <property type="match status" value="1"/>
</dbReference>
<dbReference type="InterPro" id="IPR027417">
    <property type="entry name" value="P-loop_NTPase"/>
</dbReference>
<protein>
    <submittedName>
        <fullName evidence="2">PriCT-2 domain-containing protein</fullName>
    </submittedName>
</protein>